<dbReference type="AlphaFoldDB" id="A0A2W5B6L3"/>
<dbReference type="PANTHER" id="PTHR42794:SF1">
    <property type="entry name" value="HEMIN IMPORT ATP-BINDING PROTEIN HMUV"/>
    <property type="match status" value="1"/>
</dbReference>
<dbReference type="CDD" id="cd03214">
    <property type="entry name" value="ABC_Iron-Siderophores_B12_Hemin"/>
    <property type="match status" value="1"/>
</dbReference>
<evidence type="ECO:0000256" key="1">
    <source>
        <dbReference type="ARBA" id="ARBA00022448"/>
    </source>
</evidence>
<keyword evidence="3 6" id="KW-0067">ATP-binding</keyword>
<dbReference type="RefSeq" id="WP_012359653.1">
    <property type="nucleotide sequence ID" value="NZ_CP066064.1"/>
</dbReference>
<dbReference type="InterPro" id="IPR027417">
    <property type="entry name" value="P-loop_NTPase"/>
</dbReference>
<evidence type="ECO:0000256" key="2">
    <source>
        <dbReference type="ARBA" id="ARBA00022741"/>
    </source>
</evidence>
<comment type="caution">
    <text evidence="6">The sequence shown here is derived from an EMBL/GenBank/DDBJ whole genome shotgun (WGS) entry which is preliminary data.</text>
</comment>
<dbReference type="Proteomes" id="UP000249451">
    <property type="component" value="Unassembled WGS sequence"/>
</dbReference>
<dbReference type="PROSITE" id="PS50893">
    <property type="entry name" value="ABC_TRANSPORTER_2"/>
    <property type="match status" value="1"/>
</dbReference>
<dbReference type="FunFam" id="3.40.50.300:FF:000134">
    <property type="entry name" value="Iron-enterobactin ABC transporter ATP-binding protein"/>
    <property type="match status" value="1"/>
</dbReference>
<dbReference type="InterPro" id="IPR003593">
    <property type="entry name" value="AAA+_ATPase"/>
</dbReference>
<dbReference type="GO" id="GO:0016887">
    <property type="term" value="F:ATP hydrolysis activity"/>
    <property type="evidence" value="ECO:0007669"/>
    <property type="project" value="InterPro"/>
</dbReference>
<name>A0A2W5B6L3_9CORY</name>
<dbReference type="InterPro" id="IPR003439">
    <property type="entry name" value="ABC_transporter-like_ATP-bd"/>
</dbReference>
<keyword evidence="4" id="KW-1278">Translocase</keyword>
<organism evidence="6 7">
    <name type="scientific">Corynebacterium urealyticum</name>
    <dbReference type="NCBI Taxonomy" id="43771"/>
    <lineage>
        <taxon>Bacteria</taxon>
        <taxon>Bacillati</taxon>
        <taxon>Actinomycetota</taxon>
        <taxon>Actinomycetes</taxon>
        <taxon>Mycobacteriales</taxon>
        <taxon>Corynebacteriaceae</taxon>
        <taxon>Corynebacterium</taxon>
    </lineage>
</organism>
<proteinExistence type="predicted"/>
<evidence type="ECO:0000313" key="6">
    <source>
        <dbReference type="EMBL" id="PZP01038.1"/>
    </source>
</evidence>
<protein>
    <submittedName>
        <fullName evidence="6">ABC transporter ATP-binding protein</fullName>
    </submittedName>
</protein>
<dbReference type="EMBL" id="QFNY01000097">
    <property type="protein sequence ID" value="PZP01038.1"/>
    <property type="molecule type" value="Genomic_DNA"/>
</dbReference>
<dbReference type="Pfam" id="PF00005">
    <property type="entry name" value="ABC_tran"/>
    <property type="match status" value="1"/>
</dbReference>
<dbReference type="SUPFAM" id="SSF52540">
    <property type="entry name" value="P-loop containing nucleoside triphosphate hydrolases"/>
    <property type="match status" value="1"/>
</dbReference>
<evidence type="ECO:0000313" key="7">
    <source>
        <dbReference type="Proteomes" id="UP000249451"/>
    </source>
</evidence>
<feature type="domain" description="ABC transporter" evidence="5">
    <location>
        <begin position="4"/>
        <end position="241"/>
    </location>
</feature>
<dbReference type="PANTHER" id="PTHR42794">
    <property type="entry name" value="HEMIN IMPORT ATP-BINDING PROTEIN HMUV"/>
    <property type="match status" value="1"/>
</dbReference>
<dbReference type="SMART" id="SM00382">
    <property type="entry name" value="AAA"/>
    <property type="match status" value="1"/>
</dbReference>
<sequence>MSIVEIQNVSITYHRKSTPTVANVDASFEAGTVTALVGPNGAGKSTLLKSVADVVDFDGEVMIDGAPLRSYSRREKVKQVAFVAQHGNANSELLVRQVVELSRMASKGPFARQTDEDHDAISHAVEHADVAHLMDRTWNTLSGGEQQRVQLARAISQSAKVLVLDEPTNHLDIHHQFRLMEQLRHLAADHNVCVIVAMHDLGLASRYCDQIVLLEDGALVKSGTPHEVFTPERLMSVFGIDAEITTVGGHLDLAVNSAVPNWKHHHEPKEDLAH</sequence>
<dbReference type="Gene3D" id="3.40.50.300">
    <property type="entry name" value="P-loop containing nucleotide triphosphate hydrolases"/>
    <property type="match status" value="1"/>
</dbReference>
<keyword evidence="2" id="KW-0547">Nucleotide-binding</keyword>
<keyword evidence="1" id="KW-0813">Transport</keyword>
<gene>
    <name evidence="6" type="ORF">DI609_05165</name>
</gene>
<accession>A0A2W5B6L3</accession>
<dbReference type="GeneID" id="60605201"/>
<evidence type="ECO:0000259" key="5">
    <source>
        <dbReference type="PROSITE" id="PS50893"/>
    </source>
</evidence>
<evidence type="ECO:0000256" key="3">
    <source>
        <dbReference type="ARBA" id="ARBA00022840"/>
    </source>
</evidence>
<reference evidence="6 7" key="1">
    <citation type="submission" date="2017-11" db="EMBL/GenBank/DDBJ databases">
        <title>Infants hospitalized years apart are colonized by the same room-sourced microbial strains.</title>
        <authorList>
            <person name="Brooks B."/>
            <person name="Olm M.R."/>
            <person name="Firek B.A."/>
            <person name="Baker R."/>
            <person name="Thomas B.C."/>
            <person name="Morowitz M.J."/>
            <person name="Banfield J.F."/>
        </authorList>
    </citation>
    <scope>NUCLEOTIDE SEQUENCE [LARGE SCALE GENOMIC DNA]</scope>
    <source>
        <strain evidence="6">S2_012_000_R3_87</strain>
    </source>
</reference>
<dbReference type="InterPro" id="IPR017871">
    <property type="entry name" value="ABC_transporter-like_CS"/>
</dbReference>
<evidence type="ECO:0000256" key="4">
    <source>
        <dbReference type="ARBA" id="ARBA00022967"/>
    </source>
</evidence>
<dbReference type="OMA" id="AQSWHTL"/>
<dbReference type="GO" id="GO:0005524">
    <property type="term" value="F:ATP binding"/>
    <property type="evidence" value="ECO:0007669"/>
    <property type="project" value="UniProtKB-KW"/>
</dbReference>
<dbReference type="PROSITE" id="PS00211">
    <property type="entry name" value="ABC_TRANSPORTER_1"/>
    <property type="match status" value="1"/>
</dbReference>